<dbReference type="GO" id="GO:0016684">
    <property type="term" value="F:oxidoreductase activity, acting on peroxide as acceptor"/>
    <property type="evidence" value="ECO:0007669"/>
    <property type="project" value="TreeGrafter"/>
</dbReference>
<evidence type="ECO:0000256" key="4">
    <source>
        <dbReference type="SAM" id="MobiDB-lite"/>
    </source>
</evidence>
<dbReference type="PANTHER" id="PTHR12474:SF0">
    <property type="entry name" value="SESTRIN HOMOLOG"/>
    <property type="match status" value="1"/>
</dbReference>
<comment type="similarity">
    <text evidence="2">Belongs to the sestrin family.</text>
</comment>
<dbReference type="EMBL" id="IACF01005029">
    <property type="protein sequence ID" value="LAB70616.1"/>
    <property type="molecule type" value="mRNA"/>
</dbReference>
<comment type="subcellular location">
    <subcellularLocation>
        <location evidence="1">Cytoplasm</location>
    </subcellularLocation>
</comment>
<dbReference type="GO" id="GO:0005634">
    <property type="term" value="C:nucleus"/>
    <property type="evidence" value="ECO:0007669"/>
    <property type="project" value="InterPro"/>
</dbReference>
<dbReference type="GO" id="GO:0071233">
    <property type="term" value="P:cellular response to L-leucine"/>
    <property type="evidence" value="ECO:0007669"/>
    <property type="project" value="TreeGrafter"/>
</dbReference>
<dbReference type="Pfam" id="PF04636">
    <property type="entry name" value="PA26"/>
    <property type="match status" value="1"/>
</dbReference>
<dbReference type="PANTHER" id="PTHR12474">
    <property type="entry name" value="P53 REGULATED PA26 NUCLEAR PROTEIN SESTRIN"/>
    <property type="match status" value="1"/>
</dbReference>
<name>A0A2P2I9M5_9CRUS</name>
<dbReference type="GO" id="GO:0016239">
    <property type="term" value="P:positive regulation of macroautophagy"/>
    <property type="evidence" value="ECO:0007669"/>
    <property type="project" value="TreeGrafter"/>
</dbReference>
<reference evidence="5" key="1">
    <citation type="journal article" date="2018" name="Biosci. Biotechnol. Biochem.">
        <title>Polysaccharide hydrolase of the hadal zone amphipods Hirondellea gigas.</title>
        <authorList>
            <person name="Kobayashi H."/>
            <person name="Nagahama T."/>
            <person name="Arai W."/>
            <person name="Sasagawa Y."/>
            <person name="Umeda M."/>
            <person name="Hayashi T."/>
            <person name="Nikaido I."/>
            <person name="Watanabe H."/>
            <person name="Oguri K."/>
            <person name="Kitazato H."/>
            <person name="Fujioka K."/>
            <person name="Kido Y."/>
            <person name="Takami H."/>
        </authorList>
    </citation>
    <scope>NUCLEOTIDE SEQUENCE</scope>
    <source>
        <tissue evidence="5">Whole body</tissue>
    </source>
</reference>
<keyword evidence="3" id="KW-0963">Cytoplasm</keyword>
<proteinExistence type="evidence at transcript level"/>
<accession>A0A2P2I9M5</accession>
<dbReference type="GO" id="GO:1990253">
    <property type="term" value="P:cellular response to leucine starvation"/>
    <property type="evidence" value="ECO:0007669"/>
    <property type="project" value="TreeGrafter"/>
</dbReference>
<dbReference type="GO" id="GO:0070728">
    <property type="term" value="F:L-leucine binding"/>
    <property type="evidence" value="ECO:0007669"/>
    <property type="project" value="TreeGrafter"/>
</dbReference>
<evidence type="ECO:0000313" key="5">
    <source>
        <dbReference type="EMBL" id="LAB70616.1"/>
    </source>
</evidence>
<dbReference type="AlphaFoldDB" id="A0A2P2I9M5"/>
<feature type="region of interest" description="Disordered" evidence="4">
    <location>
        <begin position="209"/>
        <end position="240"/>
    </location>
</feature>
<dbReference type="GO" id="GO:1901031">
    <property type="term" value="P:regulation of response to reactive oxygen species"/>
    <property type="evidence" value="ECO:0007669"/>
    <property type="project" value="InterPro"/>
</dbReference>
<dbReference type="SUPFAM" id="SSF69118">
    <property type="entry name" value="AhpD-like"/>
    <property type="match status" value="1"/>
</dbReference>
<evidence type="ECO:0000256" key="1">
    <source>
        <dbReference type="ARBA" id="ARBA00004496"/>
    </source>
</evidence>
<dbReference type="InterPro" id="IPR029032">
    <property type="entry name" value="AhpD-like"/>
</dbReference>
<protein>
    <submittedName>
        <fullName evidence="5">Sestrin-2-like</fullName>
    </submittedName>
</protein>
<dbReference type="InterPro" id="IPR006730">
    <property type="entry name" value="Sestrin"/>
</dbReference>
<organism evidence="5">
    <name type="scientific">Hirondellea gigas</name>
    <dbReference type="NCBI Taxonomy" id="1518452"/>
    <lineage>
        <taxon>Eukaryota</taxon>
        <taxon>Metazoa</taxon>
        <taxon>Ecdysozoa</taxon>
        <taxon>Arthropoda</taxon>
        <taxon>Crustacea</taxon>
        <taxon>Multicrustacea</taxon>
        <taxon>Malacostraca</taxon>
        <taxon>Eumalacostraca</taxon>
        <taxon>Peracarida</taxon>
        <taxon>Amphipoda</taxon>
        <taxon>Amphilochidea</taxon>
        <taxon>Lysianassida</taxon>
        <taxon>Lysianassidira</taxon>
        <taxon>Lysianassoidea</taxon>
        <taxon>Lysianassidae</taxon>
        <taxon>Hirondellea</taxon>
    </lineage>
</organism>
<dbReference type="GO" id="GO:0005737">
    <property type="term" value="C:cytoplasm"/>
    <property type="evidence" value="ECO:0007669"/>
    <property type="project" value="UniProtKB-SubCell"/>
</dbReference>
<sequence length="443" mass="49407">MFAGVASSSGTIMASHLGLASPDQVLEDILAGHQDYLHKFIELYSAVMEHEDALCAEERNYVALMAACRHKCSVLLSEQRARFTDSGGPPQWLEGLDHAPERIRSLHIANIVLAHRPWMFHRSHIEELVKAGLSFAELVHGLTILIYFHSMSSMLHALGIEAATGQADLDYHVPSQLGAGGSEGSPRSSELSTGGVAVLLQRMKGLTTNSNNSAAVPDHPYQHQSPLPPVTAPHNTVRNSNSDAAYATGLPGPVFDAVELDEASEDEKYMRFSLYSPNISFTYKDFYRRGGKSEAPTLKYQHQWEEIGFSMLAKFTSQDLADSIDIKFKTAFNMTYNTCGDRKNVSTTPFRRAIWYYTQSLYGIRRDDYDYSTINEVLDRPLKVFLKTMSVAPERLVTAHDSAPSIIDDLRTSEQVHIVILAAEARMQAEMVYAMLAVERYYM</sequence>
<dbReference type="GO" id="GO:1904262">
    <property type="term" value="P:negative regulation of TORC1 signaling"/>
    <property type="evidence" value="ECO:0007669"/>
    <property type="project" value="TreeGrafter"/>
</dbReference>
<evidence type="ECO:0000256" key="2">
    <source>
        <dbReference type="ARBA" id="ARBA00008350"/>
    </source>
</evidence>
<evidence type="ECO:0000256" key="3">
    <source>
        <dbReference type="ARBA" id="ARBA00022490"/>
    </source>
</evidence>